<dbReference type="EMBL" id="JAAAXJ010000003">
    <property type="protein sequence ID" value="NBJ24229.1"/>
    <property type="molecule type" value="Genomic_DNA"/>
</dbReference>
<evidence type="ECO:0008006" key="4">
    <source>
        <dbReference type="Google" id="ProtNLM"/>
    </source>
</evidence>
<keyword evidence="1" id="KW-0812">Transmembrane</keyword>
<keyword evidence="1" id="KW-1133">Transmembrane helix</keyword>
<reference evidence="2 3" key="1">
    <citation type="submission" date="2020-01" db="EMBL/GenBank/DDBJ databases">
        <title>Microvirga sp. nov., an arsenate reduction bacterium isolated from Tibet hotspring sediments.</title>
        <authorList>
            <person name="Yuan C.-G."/>
        </authorList>
    </citation>
    <scope>NUCLEOTIDE SEQUENCE [LARGE SCALE GENOMIC DNA]</scope>
    <source>
        <strain evidence="2 3">SYSU G3D203</strain>
    </source>
</reference>
<protein>
    <recommendedName>
        <fullName evidence="4">DUF4231 domain-containing protein</fullName>
    </recommendedName>
</protein>
<accession>A0ABW9Z0P6</accession>
<evidence type="ECO:0000256" key="1">
    <source>
        <dbReference type="SAM" id="Phobius"/>
    </source>
</evidence>
<comment type="caution">
    <text evidence="2">The sequence shown here is derived from an EMBL/GenBank/DDBJ whole genome shotgun (WGS) entry which is preliminary data.</text>
</comment>
<evidence type="ECO:0000313" key="3">
    <source>
        <dbReference type="Proteomes" id="UP000818323"/>
    </source>
</evidence>
<proteinExistence type="predicted"/>
<name>A0ABW9Z0P6_9HYPH</name>
<keyword evidence="3" id="KW-1185">Reference proteome</keyword>
<feature type="transmembrane region" description="Helical" evidence="1">
    <location>
        <begin position="108"/>
        <end position="130"/>
    </location>
</feature>
<sequence length="174" mass="19656">MAAQVRSRITDSFTAVELHIEQDNHPPALVTFYRRVAASFSIPEGETEASNRAHLLAGLRSSLGKLHTRQAKASRRTYLVHAREQLLIERQRLILKNEIIQGYGRIEVWLLSVASLSLLMFNSVSLLWALPPLALSIGRSWYLDRQCKMRLRTVSEIDALIGRIEGVLQDPPST</sequence>
<dbReference type="Proteomes" id="UP000818323">
    <property type="component" value="Unassembled WGS sequence"/>
</dbReference>
<gene>
    <name evidence="2" type="ORF">GR303_07660</name>
</gene>
<organism evidence="2 3">
    <name type="scientific">Microvirga arsenatis</name>
    <dbReference type="NCBI Taxonomy" id="2692265"/>
    <lineage>
        <taxon>Bacteria</taxon>
        <taxon>Pseudomonadati</taxon>
        <taxon>Pseudomonadota</taxon>
        <taxon>Alphaproteobacteria</taxon>
        <taxon>Hyphomicrobiales</taxon>
        <taxon>Methylobacteriaceae</taxon>
        <taxon>Microvirga</taxon>
    </lineage>
</organism>
<keyword evidence="1" id="KW-0472">Membrane</keyword>
<evidence type="ECO:0000313" key="2">
    <source>
        <dbReference type="EMBL" id="NBJ24229.1"/>
    </source>
</evidence>
<dbReference type="RefSeq" id="WP_161722528.1">
    <property type="nucleotide sequence ID" value="NZ_JAAAXI010000004.1"/>
</dbReference>